<dbReference type="SUPFAM" id="SSF47895">
    <property type="entry name" value="Transducin (alpha subunit), insertion domain"/>
    <property type="match status" value="1"/>
</dbReference>
<dbReference type="EMBL" id="CAXLJL010000345">
    <property type="protein sequence ID" value="CAL5136659.1"/>
    <property type="molecule type" value="Genomic_DNA"/>
</dbReference>
<protein>
    <submittedName>
        <fullName evidence="1">Uncharacterized protein</fullName>
    </submittedName>
</protein>
<dbReference type="Gene3D" id="1.10.400.10">
    <property type="entry name" value="GI Alpha 1, domain 2-like"/>
    <property type="match status" value="1"/>
</dbReference>
<organism evidence="1 2">
    <name type="scientific">Calicophoron daubneyi</name>
    <name type="common">Rumen fluke</name>
    <name type="synonym">Paramphistomum daubneyi</name>
    <dbReference type="NCBI Taxonomy" id="300641"/>
    <lineage>
        <taxon>Eukaryota</taxon>
        <taxon>Metazoa</taxon>
        <taxon>Spiralia</taxon>
        <taxon>Lophotrochozoa</taxon>
        <taxon>Platyhelminthes</taxon>
        <taxon>Trematoda</taxon>
        <taxon>Digenea</taxon>
        <taxon>Plagiorchiida</taxon>
        <taxon>Pronocephalata</taxon>
        <taxon>Paramphistomoidea</taxon>
        <taxon>Paramphistomidae</taxon>
        <taxon>Calicophoron</taxon>
    </lineage>
</organism>
<dbReference type="GO" id="GO:0007165">
    <property type="term" value="P:signal transduction"/>
    <property type="evidence" value="ECO:0007669"/>
    <property type="project" value="InterPro"/>
</dbReference>
<comment type="caution">
    <text evidence="1">The sequence shown here is derived from an EMBL/GenBank/DDBJ whole genome shotgun (WGS) entry which is preliminary data.</text>
</comment>
<dbReference type="Proteomes" id="UP001497525">
    <property type="component" value="Unassembled WGS sequence"/>
</dbReference>
<accession>A0AAV2TI03</accession>
<evidence type="ECO:0000313" key="1">
    <source>
        <dbReference type="EMBL" id="CAL5136659.1"/>
    </source>
</evidence>
<dbReference type="AlphaFoldDB" id="A0AAV2TI03"/>
<dbReference type="InterPro" id="IPR011025">
    <property type="entry name" value="GproteinA_insert"/>
</dbReference>
<gene>
    <name evidence="1" type="ORF">CDAUBV1_LOCUS10782</name>
</gene>
<reference evidence="1" key="1">
    <citation type="submission" date="2024-06" db="EMBL/GenBank/DDBJ databases">
        <authorList>
            <person name="Liu X."/>
            <person name="Lenzi L."/>
            <person name="Haldenby T S."/>
            <person name="Uol C."/>
        </authorList>
    </citation>
    <scope>NUCLEOTIDE SEQUENCE</scope>
</reference>
<name>A0AAV2TI03_CALDB</name>
<evidence type="ECO:0000313" key="2">
    <source>
        <dbReference type="Proteomes" id="UP001497525"/>
    </source>
</evidence>
<sequence>MTLAEPRVKKAIAEIFDTVQIITDTRHSYFLQSITAAMPRLVPAVELGDKNNEELVKYVQDLASGGDVNLPVKFFESVAALWEDSGVQAAFERSNEYQLIDCAQ</sequence>
<proteinExistence type="predicted"/>